<comment type="caution">
    <text evidence="3">The sequence shown here is derived from an EMBL/GenBank/DDBJ whole genome shotgun (WGS) entry which is preliminary data.</text>
</comment>
<proteinExistence type="predicted"/>
<dbReference type="Pfam" id="PF04314">
    <property type="entry name" value="PCuAC"/>
    <property type="match status" value="1"/>
</dbReference>
<dbReference type="InterPro" id="IPR058248">
    <property type="entry name" value="Lxx211020-like"/>
</dbReference>
<dbReference type="Proteomes" id="UP000524237">
    <property type="component" value="Unassembled WGS sequence"/>
</dbReference>
<dbReference type="RefSeq" id="WP_182484555.1">
    <property type="nucleotide sequence ID" value="NZ_JACGWU010000003.1"/>
</dbReference>
<organism evidence="3 4">
    <name type="scientific">Alpinimonas psychrophila</name>
    <dbReference type="NCBI Taxonomy" id="748908"/>
    <lineage>
        <taxon>Bacteria</taxon>
        <taxon>Bacillati</taxon>
        <taxon>Actinomycetota</taxon>
        <taxon>Actinomycetes</taxon>
        <taxon>Micrococcales</taxon>
        <taxon>Microbacteriaceae</taxon>
        <taxon>Alpinimonas</taxon>
    </lineage>
</organism>
<dbReference type="InterPro" id="IPR007410">
    <property type="entry name" value="LpqE-like"/>
</dbReference>
<feature type="signal peptide" evidence="2">
    <location>
        <begin position="1"/>
        <end position="24"/>
    </location>
</feature>
<reference evidence="3 4" key="1">
    <citation type="submission" date="2020-07" db="EMBL/GenBank/DDBJ databases">
        <title>Sequencing the genomes of 1000 actinobacteria strains.</title>
        <authorList>
            <person name="Klenk H.-P."/>
        </authorList>
    </citation>
    <scope>NUCLEOTIDE SEQUENCE [LARGE SCALE GENOMIC DNA]</scope>
    <source>
        <strain evidence="3 4">DSM 23737</strain>
    </source>
</reference>
<dbReference type="Gene3D" id="2.60.40.1890">
    <property type="entry name" value="PCu(A)C copper chaperone"/>
    <property type="match status" value="1"/>
</dbReference>
<feature type="chain" id="PRO_5039035161" description="Copper chaperone PCu(A)C" evidence="2">
    <location>
        <begin position="25"/>
        <end position="196"/>
    </location>
</feature>
<evidence type="ECO:0000256" key="2">
    <source>
        <dbReference type="SAM" id="SignalP"/>
    </source>
</evidence>
<dbReference type="PANTHER" id="PTHR36302">
    <property type="entry name" value="BLR7088 PROTEIN"/>
    <property type="match status" value="1"/>
</dbReference>
<name>A0A7W3JTQ8_9MICO</name>
<evidence type="ECO:0008006" key="5">
    <source>
        <dbReference type="Google" id="ProtNLM"/>
    </source>
</evidence>
<keyword evidence="2" id="KW-0732">Signal</keyword>
<protein>
    <recommendedName>
        <fullName evidence="5">Copper chaperone PCu(A)C</fullName>
    </recommendedName>
</protein>
<dbReference type="AlphaFoldDB" id="A0A7W3JTQ8"/>
<dbReference type="InterPro" id="IPR036182">
    <property type="entry name" value="PCuAC_sf"/>
</dbReference>
<evidence type="ECO:0000256" key="1">
    <source>
        <dbReference type="SAM" id="MobiDB-lite"/>
    </source>
</evidence>
<gene>
    <name evidence="3" type="ORF">FB555_001209</name>
</gene>
<accession>A0A7W3JTQ8</accession>
<feature type="region of interest" description="Disordered" evidence="1">
    <location>
        <begin position="176"/>
        <end position="196"/>
    </location>
</feature>
<evidence type="ECO:0000313" key="3">
    <source>
        <dbReference type="EMBL" id="MBA8829106.1"/>
    </source>
</evidence>
<dbReference type="EMBL" id="JACGWU010000003">
    <property type="protein sequence ID" value="MBA8829106.1"/>
    <property type="molecule type" value="Genomic_DNA"/>
</dbReference>
<sequence>MTMTIIAKRTLAFATLTMAALALAGCTSAAAVSTHTPEADAAVVPTFTDVWVKAAPELMGGTGMTALFGVFENPSHDDITILGGTADAALTTTKLDTHEVVQNDAGEMVMQEKKDGIVIPAHGSVTLKPGSYHIMFWDLKKPIAVGDTITITVNFSNGTSATVDAVARDIANANETYDPKADTGATPAPSSTMNMG</sequence>
<dbReference type="SUPFAM" id="SSF110087">
    <property type="entry name" value="DR1885-like metal-binding protein"/>
    <property type="match status" value="1"/>
</dbReference>
<evidence type="ECO:0000313" key="4">
    <source>
        <dbReference type="Proteomes" id="UP000524237"/>
    </source>
</evidence>
<keyword evidence="4" id="KW-1185">Reference proteome</keyword>
<dbReference type="PANTHER" id="PTHR36302:SF1">
    <property type="entry name" value="COPPER CHAPERONE PCU(A)C"/>
    <property type="match status" value="1"/>
</dbReference>